<keyword evidence="2" id="KW-0964">Secreted</keyword>
<dbReference type="Gene3D" id="3.40.50.200">
    <property type="entry name" value="Peptidase S8/S53 domain"/>
    <property type="match status" value="1"/>
</dbReference>
<gene>
    <name evidence="13" type="ORF">ACOF00016_LOCUS8834</name>
</gene>
<feature type="domain" description="Peptidase S8/S53" evidence="11">
    <location>
        <begin position="426"/>
        <end position="490"/>
    </location>
</feature>
<dbReference type="PRINTS" id="PR00723">
    <property type="entry name" value="SUBTILISIN"/>
</dbReference>
<organism evidence="13">
    <name type="scientific">Amphora coffeiformis</name>
    <dbReference type="NCBI Taxonomy" id="265554"/>
    <lineage>
        <taxon>Eukaryota</taxon>
        <taxon>Sar</taxon>
        <taxon>Stramenopiles</taxon>
        <taxon>Ochrophyta</taxon>
        <taxon>Bacillariophyta</taxon>
        <taxon>Bacillariophyceae</taxon>
        <taxon>Bacillariophycidae</taxon>
        <taxon>Thalassiophysales</taxon>
        <taxon>Catenulaceae</taxon>
        <taxon>Amphora</taxon>
    </lineage>
</organism>
<dbReference type="CDD" id="cd00538">
    <property type="entry name" value="PA"/>
    <property type="match status" value="1"/>
</dbReference>
<dbReference type="InterPro" id="IPR050131">
    <property type="entry name" value="Peptidase_S8_subtilisin-like"/>
</dbReference>
<evidence type="ECO:0000313" key="13">
    <source>
        <dbReference type="EMBL" id="CAE0411503.1"/>
    </source>
</evidence>
<keyword evidence="3 9" id="KW-0645">Protease</keyword>
<evidence type="ECO:0000256" key="7">
    <source>
        <dbReference type="ARBA" id="ARBA00023619"/>
    </source>
</evidence>
<feature type="active site" description="Charge relay system" evidence="8 9">
    <location>
        <position position="150"/>
    </location>
</feature>
<dbReference type="InterPro" id="IPR000209">
    <property type="entry name" value="Peptidase_S8/S53_dom"/>
</dbReference>
<dbReference type="InterPro" id="IPR023828">
    <property type="entry name" value="Peptidase_S8_Ser-AS"/>
</dbReference>
<sequence length="645" mass="68229">MSNTIDLMSDSVSLDSILPQIKSGVAKIPVDMIETLRNDPRVKYVELNGDIYENSEFIPIGITKSLGRGRPLDYTPGPGITTDCSDPNSFRVALVDGGIDVGQYDFEFCGIYDENGQVDPNRETHCMGKAFLRSSDEALGQDWYNTERTHGMHVAGTIAASGLNNAGVSGMIADEKVCLVVARVFGDGGGASVAKVSEAIIWAADVGAKVINMSLGTSSVYSSVTDAIQYAHSKGTILVASAGNGADDSPPVLTNYPADYPEVISVAAVDDNNRWASFSNYNSNVNIAAVGVDVLSTYPIPSGGTTFEIVSTAGTFMGTHMVYSKYTSNEGVTGVLVDCGRGNGRCLGNGGHVCLMEQGGSSFHAKVLQCEQSNGVAAIIYADDDQDVKGTMGQVNNSPKFTSIPAVGVRRDVGLQLLGVVRTEVSLTSPLEGAYGRMSGTSMAAPHVTGAAGLIWRSCPDCSRDIVIDCLLDTADDAGARGRDNYYGSGILNTDSAQSCLRNNVCCANQASPTQNPTPMPTKKPSVAPTSRPTRSPTERPTDTPTFNPSASPSANPIRNIRTCDNFCDDKDQFCSFKTQETCSKAELDCISSCQSAVLQGALEEGLVDLCKSVWCVADKEACVAEGESKCDTEYNFCLSLCPTF</sequence>
<evidence type="ECO:0000259" key="11">
    <source>
        <dbReference type="Pfam" id="PF00082"/>
    </source>
</evidence>
<evidence type="ECO:0000256" key="6">
    <source>
        <dbReference type="ARBA" id="ARBA00023529"/>
    </source>
</evidence>
<protein>
    <recommendedName>
        <fullName evidence="7">subtilisin</fullName>
        <ecNumber evidence="7">3.4.21.62</ecNumber>
    </recommendedName>
</protein>
<dbReference type="SUPFAM" id="SSF52743">
    <property type="entry name" value="Subtilisin-like"/>
    <property type="match status" value="1"/>
</dbReference>
<feature type="active site" description="Charge relay system" evidence="8 9">
    <location>
        <position position="442"/>
    </location>
</feature>
<dbReference type="EMBL" id="HBIM01010573">
    <property type="protein sequence ID" value="CAE0411503.1"/>
    <property type="molecule type" value="Transcribed_RNA"/>
</dbReference>
<comment type="catalytic activity">
    <reaction evidence="6">
        <text>Hydrolysis of proteins with broad specificity for peptide bonds, and a preference for a large uncharged residue in P1. Hydrolyzes peptide amides.</text>
        <dbReference type="EC" id="3.4.21.62"/>
    </reaction>
</comment>
<dbReference type="InterPro" id="IPR022398">
    <property type="entry name" value="Peptidase_S8_His-AS"/>
</dbReference>
<dbReference type="Gene3D" id="3.50.30.30">
    <property type="match status" value="1"/>
</dbReference>
<feature type="domain" description="Peptidase S8/S53" evidence="11">
    <location>
        <begin position="91"/>
        <end position="297"/>
    </location>
</feature>
<proteinExistence type="inferred from homology"/>
<dbReference type="GO" id="GO:0005615">
    <property type="term" value="C:extracellular space"/>
    <property type="evidence" value="ECO:0007669"/>
    <property type="project" value="TreeGrafter"/>
</dbReference>
<dbReference type="PANTHER" id="PTHR43806:SF11">
    <property type="entry name" value="CEREVISIN-RELATED"/>
    <property type="match status" value="1"/>
</dbReference>
<evidence type="ECO:0000256" key="9">
    <source>
        <dbReference type="PROSITE-ProRule" id="PRU01240"/>
    </source>
</evidence>
<dbReference type="PROSITE" id="PS00138">
    <property type="entry name" value="SUBTILASE_SER"/>
    <property type="match status" value="1"/>
</dbReference>
<evidence type="ECO:0000256" key="4">
    <source>
        <dbReference type="ARBA" id="ARBA00022801"/>
    </source>
</evidence>
<evidence type="ECO:0000256" key="1">
    <source>
        <dbReference type="ARBA" id="ARBA00011073"/>
    </source>
</evidence>
<dbReference type="AlphaFoldDB" id="A0A7S3P8K4"/>
<keyword evidence="2" id="KW-0134">Cell wall</keyword>
<evidence type="ECO:0000256" key="2">
    <source>
        <dbReference type="ARBA" id="ARBA00022512"/>
    </source>
</evidence>
<evidence type="ECO:0000256" key="3">
    <source>
        <dbReference type="ARBA" id="ARBA00022670"/>
    </source>
</evidence>
<dbReference type="Pfam" id="PF00082">
    <property type="entry name" value="Peptidase_S8"/>
    <property type="match status" value="2"/>
</dbReference>
<feature type="region of interest" description="Disordered" evidence="10">
    <location>
        <begin position="511"/>
        <end position="557"/>
    </location>
</feature>
<dbReference type="Pfam" id="PF02225">
    <property type="entry name" value="PA"/>
    <property type="match status" value="1"/>
</dbReference>
<dbReference type="InterPro" id="IPR003137">
    <property type="entry name" value="PA_domain"/>
</dbReference>
<dbReference type="PROSITE" id="PS51892">
    <property type="entry name" value="SUBTILASE"/>
    <property type="match status" value="1"/>
</dbReference>
<feature type="compositionally biased region" description="Polar residues" evidence="10">
    <location>
        <begin position="543"/>
        <end position="557"/>
    </location>
</feature>
<feature type="active site" description="Charge relay system" evidence="8 9">
    <location>
        <position position="96"/>
    </location>
</feature>
<dbReference type="InterPro" id="IPR036852">
    <property type="entry name" value="Peptidase_S8/S53_dom_sf"/>
</dbReference>
<evidence type="ECO:0000256" key="5">
    <source>
        <dbReference type="ARBA" id="ARBA00022825"/>
    </source>
</evidence>
<keyword evidence="4 9" id="KW-0378">Hydrolase</keyword>
<name>A0A7S3P8K4_9STRA</name>
<evidence type="ECO:0000256" key="10">
    <source>
        <dbReference type="SAM" id="MobiDB-lite"/>
    </source>
</evidence>
<feature type="domain" description="PA" evidence="12">
    <location>
        <begin position="332"/>
        <end position="417"/>
    </location>
</feature>
<accession>A0A7S3P8K4</accession>
<reference evidence="13" key="1">
    <citation type="submission" date="2021-01" db="EMBL/GenBank/DDBJ databases">
        <authorList>
            <person name="Corre E."/>
            <person name="Pelletier E."/>
            <person name="Niang G."/>
            <person name="Scheremetjew M."/>
            <person name="Finn R."/>
            <person name="Kale V."/>
            <person name="Holt S."/>
            <person name="Cochrane G."/>
            <person name="Meng A."/>
            <person name="Brown T."/>
            <person name="Cohen L."/>
        </authorList>
    </citation>
    <scope>NUCLEOTIDE SEQUENCE</scope>
    <source>
        <strain evidence="13">CCMP127</strain>
    </source>
</reference>
<evidence type="ECO:0000256" key="8">
    <source>
        <dbReference type="PIRSR" id="PIRSR615500-1"/>
    </source>
</evidence>
<dbReference type="PANTHER" id="PTHR43806">
    <property type="entry name" value="PEPTIDASE S8"/>
    <property type="match status" value="1"/>
</dbReference>
<dbReference type="InterPro" id="IPR015500">
    <property type="entry name" value="Peptidase_S8_subtilisin-rel"/>
</dbReference>
<dbReference type="PROSITE" id="PS00137">
    <property type="entry name" value="SUBTILASE_HIS"/>
    <property type="match status" value="1"/>
</dbReference>
<comment type="similarity">
    <text evidence="1 9">Belongs to the peptidase S8 family.</text>
</comment>
<dbReference type="EC" id="3.4.21.62" evidence="7"/>
<dbReference type="GO" id="GO:0004252">
    <property type="term" value="F:serine-type endopeptidase activity"/>
    <property type="evidence" value="ECO:0007669"/>
    <property type="project" value="UniProtKB-UniRule"/>
</dbReference>
<dbReference type="GO" id="GO:0006508">
    <property type="term" value="P:proteolysis"/>
    <property type="evidence" value="ECO:0007669"/>
    <property type="project" value="UniProtKB-KW"/>
</dbReference>
<evidence type="ECO:0000259" key="12">
    <source>
        <dbReference type="Pfam" id="PF02225"/>
    </source>
</evidence>
<keyword evidence="5 9" id="KW-0720">Serine protease</keyword>